<dbReference type="InterPro" id="IPR002491">
    <property type="entry name" value="ABC_transptr_periplasmic_BD"/>
</dbReference>
<dbReference type="InterPro" id="IPR050902">
    <property type="entry name" value="ABC_Transporter_SBP"/>
</dbReference>
<dbReference type="PANTHER" id="PTHR30535:SF34">
    <property type="entry name" value="MOLYBDATE-BINDING PROTEIN MOLA"/>
    <property type="match status" value="1"/>
</dbReference>
<evidence type="ECO:0000313" key="3">
    <source>
        <dbReference type="Proteomes" id="UP001408594"/>
    </source>
</evidence>
<dbReference type="Proteomes" id="UP001408594">
    <property type="component" value="Unassembled WGS sequence"/>
</dbReference>
<dbReference type="PROSITE" id="PS50983">
    <property type="entry name" value="FE_B12_PBP"/>
    <property type="match status" value="1"/>
</dbReference>
<proteinExistence type="predicted"/>
<name>A0ABP9WNS7_9GAMM</name>
<evidence type="ECO:0000259" key="1">
    <source>
        <dbReference type="PROSITE" id="PS50983"/>
    </source>
</evidence>
<dbReference type="Pfam" id="PF01497">
    <property type="entry name" value="Peripla_BP_2"/>
    <property type="match status" value="1"/>
</dbReference>
<protein>
    <submittedName>
        <fullName evidence="2">Vitamin B12-binding protein</fullName>
    </submittedName>
</protein>
<sequence>MPPERARRSGPRRPAPAIGFSVVFVLAIAIQLFCLPALAAQRIASLNVCLDQLLLDWVDHRRIVSVTWLSANPHYRRAPLPEHVTLNRGHAEELLGLRPDLVLAGQYGANRASTRLRELGVRVVTIPDAYNLAQLQQQLRALGEELGLGRELNHQARRFEQLVRQPPAEQPLTAMILSANNLTYGGGMLEHELLELAGFRNLAAEGGQRLQRVMLEQVIAAEPQLLVLYGGEQAFALAHLAARHPVIRRYVDSGRVFILPPELGFCPALVAADVLEALQKKRESLVRTQ</sequence>
<organism evidence="2 3">
    <name type="scientific">Microbulbifer aestuariivivens</name>
    <dbReference type="NCBI Taxonomy" id="1908308"/>
    <lineage>
        <taxon>Bacteria</taxon>
        <taxon>Pseudomonadati</taxon>
        <taxon>Pseudomonadota</taxon>
        <taxon>Gammaproteobacteria</taxon>
        <taxon>Cellvibrionales</taxon>
        <taxon>Microbulbiferaceae</taxon>
        <taxon>Microbulbifer</taxon>
    </lineage>
</organism>
<gene>
    <name evidence="2" type="primary">btuF</name>
    <name evidence="2" type="ORF">Maes01_01412</name>
</gene>
<evidence type="ECO:0000313" key="2">
    <source>
        <dbReference type="EMBL" id="GAA5524853.1"/>
    </source>
</evidence>
<dbReference type="SUPFAM" id="SSF53807">
    <property type="entry name" value="Helical backbone' metal receptor"/>
    <property type="match status" value="1"/>
</dbReference>
<reference evidence="2 3" key="1">
    <citation type="submission" date="2024-02" db="EMBL/GenBank/DDBJ databases">
        <title>Microbulbifer aestuariivivens NBRC 112533.</title>
        <authorList>
            <person name="Ichikawa N."/>
            <person name="Katano-Makiyama Y."/>
            <person name="Hidaka K."/>
        </authorList>
    </citation>
    <scope>NUCLEOTIDE SEQUENCE [LARGE SCALE GENOMIC DNA]</scope>
    <source>
        <strain evidence="2 3">NBRC 112533</strain>
    </source>
</reference>
<dbReference type="PANTHER" id="PTHR30535">
    <property type="entry name" value="VITAMIN B12-BINDING PROTEIN"/>
    <property type="match status" value="1"/>
</dbReference>
<dbReference type="Gene3D" id="3.40.50.1980">
    <property type="entry name" value="Nitrogenase molybdenum iron protein domain"/>
    <property type="match status" value="2"/>
</dbReference>
<comment type="caution">
    <text evidence="2">The sequence shown here is derived from an EMBL/GenBank/DDBJ whole genome shotgun (WGS) entry which is preliminary data.</text>
</comment>
<dbReference type="EMBL" id="BAABRT010000009">
    <property type="protein sequence ID" value="GAA5524853.1"/>
    <property type="molecule type" value="Genomic_DNA"/>
</dbReference>
<accession>A0ABP9WNS7</accession>
<dbReference type="RefSeq" id="WP_345550101.1">
    <property type="nucleotide sequence ID" value="NZ_BAABRT010000009.1"/>
</dbReference>
<feature type="domain" description="Fe/B12 periplasmic-binding" evidence="1">
    <location>
        <begin position="42"/>
        <end position="289"/>
    </location>
</feature>
<keyword evidence="3" id="KW-1185">Reference proteome</keyword>